<evidence type="ECO:0000256" key="1">
    <source>
        <dbReference type="SAM" id="MobiDB-lite"/>
    </source>
</evidence>
<keyword evidence="2" id="KW-0472">Membrane</keyword>
<feature type="region of interest" description="Disordered" evidence="1">
    <location>
        <begin position="272"/>
        <end position="292"/>
    </location>
</feature>
<name>A0AAN8EH54_9EURO</name>
<keyword evidence="4" id="KW-1185">Reference proteome</keyword>
<reference evidence="3 4" key="1">
    <citation type="submission" date="2022-12" db="EMBL/GenBank/DDBJ databases">
        <title>Genomic features and morphological characterization of a novel Knufia sp. strain isolated from spacecraft assembly facility.</title>
        <authorList>
            <person name="Teixeira M."/>
            <person name="Chander A.M."/>
            <person name="Stajich J.E."/>
            <person name="Venkateswaran K."/>
        </authorList>
    </citation>
    <scope>NUCLEOTIDE SEQUENCE [LARGE SCALE GENOMIC DNA]</scope>
    <source>
        <strain evidence="3 4">FJI-L2-BK-P2</strain>
    </source>
</reference>
<feature type="region of interest" description="Disordered" evidence="1">
    <location>
        <begin position="1"/>
        <end position="22"/>
    </location>
</feature>
<dbReference type="EMBL" id="JAKLMC020000020">
    <property type="protein sequence ID" value="KAK5951413.1"/>
    <property type="molecule type" value="Genomic_DNA"/>
</dbReference>
<dbReference type="Proteomes" id="UP001316803">
    <property type="component" value="Unassembled WGS sequence"/>
</dbReference>
<proteinExistence type="predicted"/>
<evidence type="ECO:0000256" key="2">
    <source>
        <dbReference type="SAM" id="Phobius"/>
    </source>
</evidence>
<feature type="transmembrane region" description="Helical" evidence="2">
    <location>
        <begin position="475"/>
        <end position="492"/>
    </location>
</feature>
<dbReference type="InterPro" id="IPR021858">
    <property type="entry name" value="Fun_TF"/>
</dbReference>
<dbReference type="PANTHER" id="PTHR37540:SF5">
    <property type="entry name" value="TRANSCRIPTION FACTOR DOMAIN-CONTAINING PROTEIN"/>
    <property type="match status" value="1"/>
</dbReference>
<sequence length="880" mass="99161">MANVLGLGRNQLQGDEDRPDNESLMKTLEERNVWWSIIVMERLVVAELAERGQLPTTKFPPNNFYLPADLPYNQDHDAEAAIGFQCAVPLGLLHSNNVSSFGRQVQAVSMLDQSLRILGSTEASLVSLRVTEGLDEKLQAFLTLIMREYHVPGRQCGANAIVIRTLFLLHQGVLDQLCDGAVETSMIRKKTKSWAAIDSAAKMMSDIAGHHTERVANIDILPICASYNAQIATKHIAAHQDHTDQSIDRFLDFEAAFGICGTEGEILPMASVQSDQNEQSKENQGTQVEENPLLFINRYSKEPFSRHHGPTRTAVNVHVQRTIRKKKQHDAMMRLKSSEFSKRLLKHGIAEMDPDRDVASLHQNSTYLNHHPIQTPSRSDDTKLQSAPEHILEAQFDRQRQAGNSNQIRTSQLVTVEIPAPFPDTLIPLPHSKSRSVEIALAFFLQTFIPRVFPVPSQAREHRQWVIQRAVTSPALYFAISTAGAVSLLALSRSSFRPCQDRGISQYDANLLETVAMKHLRFSLDSAKPLNSVILIYVIMCLMVTGIVNGNMNAIQVHSSALSRLIRSQKAQIAIPVHVMETFISIITRQPPLPPPFYPTEMTKADVYPLLERIIASNPHLADLGQAFFDPSIEAALGQKLAQLIRNMRAIMLWREHYHHTRQQSSDSEMTYFHNLLWRTCYLALNLPYAAAAAKSSFENHYRDMPPAAAHQSHHRHQGVQEPCRIALLIFWNACNQVNRPGSLLYRTLAAQLGMAFREGLAASNLQGSSSLWELFDEHLHGMLLWVLLLGAFITHDVALQGGADSDEVFFIRTIAEYLRVTSAKGKRHDWKETEGMLKRFLYLKDIFGNGMEQCWVEIMERERNSQYNTTVFRAEDTGN</sequence>
<protein>
    <recommendedName>
        <fullName evidence="5">Transcription factor domain-containing protein</fullName>
    </recommendedName>
</protein>
<feature type="compositionally biased region" description="Polar residues" evidence="1">
    <location>
        <begin position="272"/>
        <end position="289"/>
    </location>
</feature>
<organism evidence="3 4">
    <name type="scientific">Knufia fluminis</name>
    <dbReference type="NCBI Taxonomy" id="191047"/>
    <lineage>
        <taxon>Eukaryota</taxon>
        <taxon>Fungi</taxon>
        <taxon>Dikarya</taxon>
        <taxon>Ascomycota</taxon>
        <taxon>Pezizomycotina</taxon>
        <taxon>Eurotiomycetes</taxon>
        <taxon>Chaetothyriomycetidae</taxon>
        <taxon>Chaetothyriales</taxon>
        <taxon>Trichomeriaceae</taxon>
        <taxon>Knufia</taxon>
    </lineage>
</organism>
<evidence type="ECO:0008006" key="5">
    <source>
        <dbReference type="Google" id="ProtNLM"/>
    </source>
</evidence>
<dbReference type="Pfam" id="PF11951">
    <property type="entry name" value="Fungal_trans_2"/>
    <property type="match status" value="1"/>
</dbReference>
<comment type="caution">
    <text evidence="3">The sequence shown here is derived from an EMBL/GenBank/DDBJ whole genome shotgun (WGS) entry which is preliminary data.</text>
</comment>
<dbReference type="PANTHER" id="PTHR37540">
    <property type="entry name" value="TRANSCRIPTION FACTOR (ACR-2), PUTATIVE-RELATED-RELATED"/>
    <property type="match status" value="1"/>
</dbReference>
<evidence type="ECO:0000313" key="3">
    <source>
        <dbReference type="EMBL" id="KAK5951413.1"/>
    </source>
</evidence>
<evidence type="ECO:0000313" key="4">
    <source>
        <dbReference type="Proteomes" id="UP001316803"/>
    </source>
</evidence>
<keyword evidence="2" id="KW-0812">Transmembrane</keyword>
<accession>A0AAN8EH54</accession>
<gene>
    <name evidence="3" type="ORF">OHC33_007469</name>
</gene>
<dbReference type="AlphaFoldDB" id="A0AAN8EH54"/>
<keyword evidence="2" id="KW-1133">Transmembrane helix</keyword>
<feature type="transmembrane region" description="Helical" evidence="2">
    <location>
        <begin position="530"/>
        <end position="548"/>
    </location>
</feature>